<dbReference type="InterPro" id="IPR003660">
    <property type="entry name" value="HAMP_dom"/>
</dbReference>
<dbReference type="Gene3D" id="6.10.340.10">
    <property type="match status" value="1"/>
</dbReference>
<protein>
    <recommendedName>
        <fullName evidence="2">histidine kinase</fullName>
        <ecNumber evidence="2">2.7.13.3</ecNumber>
    </recommendedName>
</protein>
<dbReference type="GO" id="GO:0016020">
    <property type="term" value="C:membrane"/>
    <property type="evidence" value="ECO:0007669"/>
    <property type="project" value="InterPro"/>
</dbReference>
<name>A0A483ETL9_KLEPN</name>
<dbReference type="PANTHER" id="PTHR34822:SF1">
    <property type="entry name" value="GRPB FAMILY PROTEIN"/>
    <property type="match status" value="1"/>
</dbReference>
<dbReference type="InterPro" id="IPR007344">
    <property type="entry name" value="GrpB/CoaE"/>
</dbReference>
<evidence type="ECO:0000313" key="7">
    <source>
        <dbReference type="EMBL" id="TCX14764.1"/>
    </source>
</evidence>
<dbReference type="Gene3D" id="1.10.287.130">
    <property type="match status" value="1"/>
</dbReference>
<dbReference type="EC" id="2.7.13.3" evidence="2"/>
<dbReference type="PROSITE" id="PS50885">
    <property type="entry name" value="HAMP"/>
    <property type="match status" value="1"/>
</dbReference>
<evidence type="ECO:0000256" key="4">
    <source>
        <dbReference type="SAM" id="Phobius"/>
    </source>
</evidence>
<dbReference type="SUPFAM" id="SSF47384">
    <property type="entry name" value="Homodimeric domain of signal transducing histidine kinase"/>
    <property type="match status" value="1"/>
</dbReference>
<comment type="catalytic activity">
    <reaction evidence="1">
        <text>ATP + protein L-histidine = ADP + protein N-phospho-L-histidine.</text>
        <dbReference type="EC" id="2.7.13.3"/>
    </reaction>
</comment>
<keyword evidence="3" id="KW-0175">Coiled coil</keyword>
<evidence type="ECO:0000256" key="3">
    <source>
        <dbReference type="SAM" id="Coils"/>
    </source>
</evidence>
<dbReference type="EMBL" id="SDBZ01000086">
    <property type="protein sequence ID" value="TCW84903.1"/>
    <property type="molecule type" value="Genomic_DNA"/>
</dbReference>
<organism evidence="6">
    <name type="scientific">Klebsiella pneumoniae</name>
    <dbReference type="NCBI Taxonomy" id="573"/>
    <lineage>
        <taxon>Bacteria</taxon>
        <taxon>Pseudomonadati</taxon>
        <taxon>Pseudomonadota</taxon>
        <taxon>Gammaproteobacteria</taxon>
        <taxon>Enterobacterales</taxon>
        <taxon>Enterobacteriaceae</taxon>
        <taxon>Klebsiella/Raoultella group</taxon>
        <taxon>Klebsiella</taxon>
        <taxon>Klebsiella pneumoniae complex</taxon>
    </lineage>
</organism>
<evidence type="ECO:0000256" key="1">
    <source>
        <dbReference type="ARBA" id="ARBA00000085"/>
    </source>
</evidence>
<feature type="coiled-coil region" evidence="3">
    <location>
        <begin position="402"/>
        <end position="439"/>
    </location>
</feature>
<dbReference type="InterPro" id="IPR003661">
    <property type="entry name" value="HisK_dim/P_dom"/>
</dbReference>
<evidence type="ECO:0000259" key="5">
    <source>
        <dbReference type="PROSITE" id="PS50885"/>
    </source>
</evidence>
<keyword evidence="4" id="KW-1133">Transmembrane helix</keyword>
<dbReference type="Pfam" id="PF00672">
    <property type="entry name" value="HAMP"/>
    <property type="match status" value="1"/>
</dbReference>
<sequence>MTDRSMLQRLRQISISSSLRGAFLTGALLTLIVSSVSLYSWHEQSSQIRYSLDEYFPRIHAAFLIEGNLNLVVDQLNEFLLAPNTTVRLQLRNQIIQHLDKIERLSQGLSPAERQQLGVILQDSRALLAELDRVLYNMFLVREKVGELAARIDWLHDDFTTELNSLVQDFTWQQGTLLDQIEARQGDARQYLKRAREVQNEQQQVYTLARIENQIVDDLRDRLNELKSGNDDGMLVETHIRYLENLKKTADENIRALDDWPSTITLRQTIDELLEIGMVKNNMPDTMRDYVSAQKALVEASRSREATLGRFRTLLEAQLGSSHQQMQMFNQRMAQIVRVSGGLILVATLLALLLAWGLNHYFIRSRLVKRFTALNQAVVQIGLGRTEATIPVYGRDELGRIAGLLRHTLGQLNAQKQQLEQEIGERKAIEADLRATQDELIQTAKLAVVGQTMTTLAHEINQPLNALSMYLFTAGRAIEQGQAEQARTTLSKAEGLINRIDAIIRSLRQFTRRAELETPLHPVDLRQTFTVAWELLAMRHKPQQGTLVIPDDTLTVVDYDEMWPALFENERTLLQMTLGKVISRIHHIGSTSVPGLSAKPVIDILIEVANLEELDSLNQAMEGVGYTVRGENGILNRRYFTKGGNQRSHHIHAFATGDAQIIKHLAFRDYLIKHNDVAIQYALMKKSAMLLCENDSHRYSIYKADFIQKHLRMALIDAGHLG</sequence>
<gene>
    <name evidence="7" type="ORF">ETE94_27770</name>
    <name evidence="6" type="ORF">ETF12_29235</name>
</gene>
<dbReference type="SMART" id="SM00388">
    <property type="entry name" value="HisKA"/>
    <property type="match status" value="1"/>
</dbReference>
<evidence type="ECO:0000256" key="2">
    <source>
        <dbReference type="ARBA" id="ARBA00012438"/>
    </source>
</evidence>
<feature type="transmembrane region" description="Helical" evidence="4">
    <location>
        <begin position="21"/>
        <end position="41"/>
    </location>
</feature>
<dbReference type="Gene3D" id="3.30.460.10">
    <property type="entry name" value="Beta Polymerase, domain 2"/>
    <property type="match status" value="1"/>
</dbReference>
<proteinExistence type="predicted"/>
<dbReference type="InterPro" id="IPR036097">
    <property type="entry name" value="HisK_dim/P_sf"/>
</dbReference>
<reference evidence="6" key="1">
    <citation type="submission" date="2019-01" db="EMBL/GenBank/DDBJ databases">
        <authorList>
            <person name="Lista F."/>
            <person name="Anselmo A."/>
        </authorList>
    </citation>
    <scope>NUCLEOTIDE SEQUENCE</scope>
    <source>
        <strain evidence="7">19S</strain>
        <strain evidence="6">23S</strain>
    </source>
</reference>
<dbReference type="AlphaFoldDB" id="A0A483ETL9"/>
<keyword evidence="4" id="KW-0812">Transmembrane</keyword>
<dbReference type="SUPFAM" id="SSF81301">
    <property type="entry name" value="Nucleotidyltransferase"/>
    <property type="match status" value="1"/>
</dbReference>
<accession>A0A483ETL9</accession>
<dbReference type="EMBL" id="SDCD01000098">
    <property type="protein sequence ID" value="TCX14764.1"/>
    <property type="molecule type" value="Genomic_DNA"/>
</dbReference>
<dbReference type="Pfam" id="PF00512">
    <property type="entry name" value="HisKA"/>
    <property type="match status" value="1"/>
</dbReference>
<feature type="transmembrane region" description="Helical" evidence="4">
    <location>
        <begin position="339"/>
        <end position="362"/>
    </location>
</feature>
<dbReference type="GO" id="GO:0000155">
    <property type="term" value="F:phosphorelay sensor kinase activity"/>
    <property type="evidence" value="ECO:0007669"/>
    <property type="project" value="InterPro"/>
</dbReference>
<dbReference type="SMART" id="SM00304">
    <property type="entry name" value="HAMP"/>
    <property type="match status" value="1"/>
</dbReference>
<dbReference type="PANTHER" id="PTHR34822">
    <property type="entry name" value="GRPB DOMAIN PROTEIN (AFU_ORTHOLOGUE AFUA_1G01530)"/>
    <property type="match status" value="1"/>
</dbReference>
<keyword evidence="4" id="KW-0472">Membrane</keyword>
<dbReference type="CDD" id="cd00082">
    <property type="entry name" value="HisKA"/>
    <property type="match status" value="1"/>
</dbReference>
<evidence type="ECO:0000313" key="6">
    <source>
        <dbReference type="EMBL" id="TCW84903.1"/>
    </source>
</evidence>
<dbReference type="InterPro" id="IPR043519">
    <property type="entry name" value="NT_sf"/>
</dbReference>
<feature type="domain" description="HAMP" evidence="5">
    <location>
        <begin position="365"/>
        <end position="417"/>
    </location>
</feature>
<dbReference type="Pfam" id="PF04229">
    <property type="entry name" value="GrpB"/>
    <property type="match status" value="1"/>
</dbReference>
<comment type="caution">
    <text evidence="6">The sequence shown here is derived from an EMBL/GenBank/DDBJ whole genome shotgun (WGS) entry which is preliminary data.</text>
</comment>